<dbReference type="Proteomes" id="UP000435357">
    <property type="component" value="Unassembled WGS sequence"/>
</dbReference>
<comment type="caution">
    <text evidence="4">The sequence shown here is derived from an EMBL/GenBank/DDBJ whole genome shotgun (WGS) entry which is preliminary data.</text>
</comment>
<evidence type="ECO:0000259" key="3">
    <source>
        <dbReference type="Pfam" id="PF03061"/>
    </source>
</evidence>
<keyword evidence="2" id="KW-0378">Hydrolase</keyword>
<dbReference type="InterPro" id="IPR006683">
    <property type="entry name" value="Thioestr_dom"/>
</dbReference>
<keyword evidence="5" id="KW-1185">Reference proteome</keyword>
<dbReference type="GO" id="GO:0047617">
    <property type="term" value="F:fatty acyl-CoA hydrolase activity"/>
    <property type="evidence" value="ECO:0007669"/>
    <property type="project" value="InterPro"/>
</dbReference>
<name>A0A6N6M571_9FLAO</name>
<gene>
    <name evidence="4" type="ORF">F3059_05225</name>
</gene>
<organism evidence="4 5">
    <name type="scientific">Salibacter halophilus</name>
    <dbReference type="NCBI Taxonomy" id="1803916"/>
    <lineage>
        <taxon>Bacteria</taxon>
        <taxon>Pseudomonadati</taxon>
        <taxon>Bacteroidota</taxon>
        <taxon>Flavobacteriia</taxon>
        <taxon>Flavobacteriales</taxon>
        <taxon>Salibacteraceae</taxon>
        <taxon>Salibacter</taxon>
    </lineage>
</organism>
<evidence type="ECO:0000256" key="1">
    <source>
        <dbReference type="ARBA" id="ARBA00008324"/>
    </source>
</evidence>
<dbReference type="InterPro" id="IPR003736">
    <property type="entry name" value="PAAI_dom"/>
</dbReference>
<reference evidence="4 5" key="1">
    <citation type="submission" date="2019-09" db="EMBL/GenBank/DDBJ databases">
        <title>Genomes of Cryomorphaceae.</title>
        <authorList>
            <person name="Bowman J.P."/>
        </authorList>
    </citation>
    <scope>NUCLEOTIDE SEQUENCE [LARGE SCALE GENOMIC DNA]</scope>
    <source>
        <strain evidence="4 5">KCTC 52047</strain>
    </source>
</reference>
<protein>
    <submittedName>
        <fullName evidence="4">PaaI family thioesterase</fullName>
    </submittedName>
</protein>
<dbReference type="SUPFAM" id="SSF54637">
    <property type="entry name" value="Thioesterase/thiol ester dehydrase-isomerase"/>
    <property type="match status" value="1"/>
</dbReference>
<sequence>MHNILELYNKINKFGQDHDMKFEVPEPGKVIYRMKVQERHMATPVAIHGGMVAGMMDSVLGVAALSVSCERGRLVSTVEFKLNFLHPAHLGDELVGEGTVEEEGNRIIITSGVISAVNRDTVIAKGMGTFNSYPYEKSGIEEKLKKG</sequence>
<dbReference type="PANTHER" id="PTHR21660">
    <property type="entry name" value="THIOESTERASE SUPERFAMILY MEMBER-RELATED"/>
    <property type="match status" value="1"/>
</dbReference>
<dbReference type="CDD" id="cd03443">
    <property type="entry name" value="PaaI_thioesterase"/>
    <property type="match status" value="1"/>
</dbReference>
<comment type="similarity">
    <text evidence="1">Belongs to the thioesterase PaaI family.</text>
</comment>
<dbReference type="OrthoDB" id="9813282at2"/>
<dbReference type="InterPro" id="IPR039298">
    <property type="entry name" value="ACOT13"/>
</dbReference>
<dbReference type="EMBL" id="WACR01000004">
    <property type="protein sequence ID" value="KAB1064759.1"/>
    <property type="molecule type" value="Genomic_DNA"/>
</dbReference>
<dbReference type="InterPro" id="IPR029069">
    <property type="entry name" value="HotDog_dom_sf"/>
</dbReference>
<dbReference type="AlphaFoldDB" id="A0A6N6M571"/>
<evidence type="ECO:0000313" key="5">
    <source>
        <dbReference type="Proteomes" id="UP000435357"/>
    </source>
</evidence>
<feature type="domain" description="Thioesterase" evidence="3">
    <location>
        <begin position="47"/>
        <end position="116"/>
    </location>
</feature>
<dbReference type="Pfam" id="PF03061">
    <property type="entry name" value="4HBT"/>
    <property type="match status" value="1"/>
</dbReference>
<dbReference type="NCBIfam" id="TIGR00369">
    <property type="entry name" value="unchar_dom_1"/>
    <property type="match status" value="1"/>
</dbReference>
<dbReference type="RefSeq" id="WP_151167078.1">
    <property type="nucleotide sequence ID" value="NZ_WACR01000004.1"/>
</dbReference>
<dbReference type="PANTHER" id="PTHR21660:SF1">
    <property type="entry name" value="ACYL-COENZYME A THIOESTERASE 13"/>
    <property type="match status" value="1"/>
</dbReference>
<evidence type="ECO:0000256" key="2">
    <source>
        <dbReference type="ARBA" id="ARBA00022801"/>
    </source>
</evidence>
<dbReference type="Gene3D" id="3.10.129.10">
    <property type="entry name" value="Hotdog Thioesterase"/>
    <property type="match status" value="1"/>
</dbReference>
<accession>A0A6N6M571</accession>
<evidence type="ECO:0000313" key="4">
    <source>
        <dbReference type="EMBL" id="KAB1064759.1"/>
    </source>
</evidence>
<proteinExistence type="inferred from homology"/>